<dbReference type="InterPro" id="IPR021851">
    <property type="entry name" value="DUF3455"/>
</dbReference>
<comment type="caution">
    <text evidence="2">The sequence shown here is derived from an EMBL/GenBank/DDBJ whole genome shotgun (WGS) entry which is preliminary data.</text>
</comment>
<sequence>MHHLLSLLPLAFAASALAAPPFRPGFSLGPPAGFPGFPGRGSLNCDVSGAIVDTAGGALTAPQKPVSFIALGVGTQNYTCSDAGTYASAGALAELFDVSCFYDRPMFNNLASMSFELWKRAPPSIGAGQVISALQGVDSNAILGEHYFVASPSGTGISPKWDFTSRAFKGNADAFILAAKQGGVPAPAGSADVDWLYLTNVQGSLADEVYRTHTKSGPPPASCAAGSAPITVKYTSLYWFTGGTIKN</sequence>
<reference evidence="2 3" key="1">
    <citation type="submission" date="2024-01" db="EMBL/GenBank/DDBJ databases">
        <title>A draft genome for a cacao thread blight-causing isolate of Paramarasmius palmivorus.</title>
        <authorList>
            <person name="Baruah I.K."/>
            <person name="Bukari Y."/>
            <person name="Amoako-Attah I."/>
            <person name="Meinhardt L.W."/>
            <person name="Bailey B.A."/>
            <person name="Cohen S.P."/>
        </authorList>
    </citation>
    <scope>NUCLEOTIDE SEQUENCE [LARGE SCALE GENOMIC DNA]</scope>
    <source>
        <strain evidence="2 3">GH-12</strain>
    </source>
</reference>
<evidence type="ECO:0000313" key="2">
    <source>
        <dbReference type="EMBL" id="KAK7015195.1"/>
    </source>
</evidence>
<feature type="chain" id="PRO_5043732120" description="Malate dehydrogenase" evidence="1">
    <location>
        <begin position="19"/>
        <end position="247"/>
    </location>
</feature>
<evidence type="ECO:0000256" key="1">
    <source>
        <dbReference type="SAM" id="SignalP"/>
    </source>
</evidence>
<name>A0AAW0AQ03_9AGAR</name>
<dbReference type="PANTHER" id="PTHR35567">
    <property type="entry name" value="MALATE DEHYDROGENASE (AFU_ORTHOLOGUE AFUA_2G13800)"/>
    <property type="match status" value="1"/>
</dbReference>
<organism evidence="2 3">
    <name type="scientific">Paramarasmius palmivorus</name>
    <dbReference type="NCBI Taxonomy" id="297713"/>
    <lineage>
        <taxon>Eukaryota</taxon>
        <taxon>Fungi</taxon>
        <taxon>Dikarya</taxon>
        <taxon>Basidiomycota</taxon>
        <taxon>Agaricomycotina</taxon>
        <taxon>Agaricomycetes</taxon>
        <taxon>Agaricomycetidae</taxon>
        <taxon>Agaricales</taxon>
        <taxon>Marasmiineae</taxon>
        <taxon>Marasmiaceae</taxon>
        <taxon>Paramarasmius</taxon>
    </lineage>
</organism>
<protein>
    <recommendedName>
        <fullName evidence="4">Malate dehydrogenase</fullName>
    </recommendedName>
</protein>
<gene>
    <name evidence="2" type="ORF">VNI00_019145</name>
</gene>
<dbReference type="EMBL" id="JAYKXP010000324">
    <property type="protein sequence ID" value="KAK7015195.1"/>
    <property type="molecule type" value="Genomic_DNA"/>
</dbReference>
<evidence type="ECO:0008006" key="4">
    <source>
        <dbReference type="Google" id="ProtNLM"/>
    </source>
</evidence>
<accession>A0AAW0AQ03</accession>
<dbReference type="PANTHER" id="PTHR35567:SF1">
    <property type="entry name" value="CONSERVED FUNGAL PROTEIN (AFU_ORTHOLOGUE AFUA_1G14230)"/>
    <property type="match status" value="1"/>
</dbReference>
<keyword evidence="1" id="KW-0732">Signal</keyword>
<evidence type="ECO:0000313" key="3">
    <source>
        <dbReference type="Proteomes" id="UP001383192"/>
    </source>
</evidence>
<dbReference type="AlphaFoldDB" id="A0AAW0AQ03"/>
<dbReference type="Proteomes" id="UP001383192">
    <property type="component" value="Unassembled WGS sequence"/>
</dbReference>
<keyword evidence="3" id="KW-1185">Reference proteome</keyword>
<dbReference type="Pfam" id="PF11937">
    <property type="entry name" value="DUF3455"/>
    <property type="match status" value="1"/>
</dbReference>
<proteinExistence type="predicted"/>
<feature type="signal peptide" evidence="1">
    <location>
        <begin position="1"/>
        <end position="18"/>
    </location>
</feature>